<reference evidence="7" key="1">
    <citation type="submission" date="2017-10" db="EMBL/GenBank/DDBJ databases">
        <title>Rapid genome shrinkage in a self-fertile nematode reveals novel sperm competition proteins.</title>
        <authorList>
            <person name="Yin D."/>
            <person name="Schwarz E.M."/>
            <person name="Thomas C.G."/>
            <person name="Felde R.L."/>
            <person name="Korf I.F."/>
            <person name="Cutter A.D."/>
            <person name="Schartner C.M."/>
            <person name="Ralston E.J."/>
            <person name="Meyer B.J."/>
            <person name="Haag E.S."/>
        </authorList>
    </citation>
    <scope>NUCLEOTIDE SEQUENCE [LARGE SCALE GENOMIC DNA]</scope>
    <source>
        <strain evidence="7">JU1422</strain>
    </source>
</reference>
<dbReference type="PROSITE" id="PS51469">
    <property type="entry name" value="SUN"/>
    <property type="match status" value="1"/>
</dbReference>
<organism evidence="6 7">
    <name type="scientific">Caenorhabditis nigoni</name>
    <dbReference type="NCBI Taxonomy" id="1611254"/>
    <lineage>
        <taxon>Eukaryota</taxon>
        <taxon>Metazoa</taxon>
        <taxon>Ecdysozoa</taxon>
        <taxon>Nematoda</taxon>
        <taxon>Chromadorea</taxon>
        <taxon>Rhabditida</taxon>
        <taxon>Rhabditina</taxon>
        <taxon>Rhabditomorpha</taxon>
        <taxon>Rhabditoidea</taxon>
        <taxon>Rhabditidae</taxon>
        <taxon>Peloderinae</taxon>
        <taxon>Caenorhabditis</taxon>
    </lineage>
</organism>
<protein>
    <recommendedName>
        <fullName evidence="5">SUN domain-containing protein</fullName>
    </recommendedName>
</protein>
<dbReference type="Pfam" id="PF07738">
    <property type="entry name" value="Sad1_UNC"/>
    <property type="match status" value="1"/>
</dbReference>
<dbReference type="FunFam" id="2.60.120.260:FF:000158">
    <property type="entry name" value="Protein CBG16940"/>
    <property type="match status" value="1"/>
</dbReference>
<evidence type="ECO:0000256" key="3">
    <source>
        <dbReference type="ARBA" id="ARBA00022989"/>
    </source>
</evidence>
<evidence type="ECO:0000256" key="4">
    <source>
        <dbReference type="ARBA" id="ARBA00023136"/>
    </source>
</evidence>
<keyword evidence="7" id="KW-1185">Reference proteome</keyword>
<comment type="caution">
    <text evidence="6">The sequence shown here is derived from an EMBL/GenBank/DDBJ whole genome shotgun (WGS) entry which is preliminary data.</text>
</comment>
<dbReference type="GO" id="GO:0034993">
    <property type="term" value="C:meiotic nuclear membrane microtubule tethering complex"/>
    <property type="evidence" value="ECO:0007669"/>
    <property type="project" value="TreeGrafter"/>
</dbReference>
<evidence type="ECO:0000313" key="7">
    <source>
        <dbReference type="Proteomes" id="UP000230233"/>
    </source>
</evidence>
<dbReference type="EMBL" id="PDUG01000003">
    <property type="protein sequence ID" value="PIC40432.1"/>
    <property type="molecule type" value="Genomic_DNA"/>
</dbReference>
<name>A0A2G5ULI2_9PELO</name>
<evidence type="ECO:0000256" key="2">
    <source>
        <dbReference type="ARBA" id="ARBA00022692"/>
    </source>
</evidence>
<keyword evidence="4" id="KW-0472">Membrane</keyword>
<gene>
    <name evidence="6" type="primary">Cnig_chr_III.g11776</name>
    <name evidence="6" type="ORF">B9Z55_011776</name>
</gene>
<dbReference type="Gene3D" id="2.60.120.260">
    <property type="entry name" value="Galactose-binding domain-like"/>
    <property type="match status" value="1"/>
</dbReference>
<dbReference type="PANTHER" id="PTHR12911">
    <property type="entry name" value="SAD1/UNC-84-LIKE PROTEIN-RELATED"/>
    <property type="match status" value="1"/>
</dbReference>
<comment type="subcellular location">
    <subcellularLocation>
        <location evidence="1">Membrane</location>
    </subcellularLocation>
</comment>
<dbReference type="GO" id="GO:0043495">
    <property type="term" value="F:protein-membrane adaptor activity"/>
    <property type="evidence" value="ECO:0007669"/>
    <property type="project" value="TreeGrafter"/>
</dbReference>
<dbReference type="InterPro" id="IPR045119">
    <property type="entry name" value="SUN1-5"/>
</dbReference>
<evidence type="ECO:0000256" key="1">
    <source>
        <dbReference type="ARBA" id="ARBA00004370"/>
    </source>
</evidence>
<evidence type="ECO:0000313" key="6">
    <source>
        <dbReference type="EMBL" id="PIC40432.1"/>
    </source>
</evidence>
<sequence>MKSQINALESAIVSGKPIEDTKPLEKSMAEVSIPKGPFRFNAADYLHGASVDIAHSSSSNLNTFFGLDQTNLVLLDRPQPPKDKAWCSNENSPVLTINLSKFIKPVYVSYQHAKWHEQIPNEAPKIYDVVACLDFHCNNWKPLASNCEYSTQSIGTEQFCNITSPVTPIEKVQFRFRENYGDSKMTCVHLVRVYEETQTPVITEKKKDCEKEKICRELKKFYHNSSLDYAVVS</sequence>
<dbReference type="PANTHER" id="PTHR12911:SF2">
    <property type="entry name" value="SUN DOMAIN-CONTAINING PROTEIN 1"/>
    <property type="match status" value="1"/>
</dbReference>
<accession>A0A2G5ULI2</accession>
<dbReference type="OrthoDB" id="342281at2759"/>
<dbReference type="AlphaFoldDB" id="A0A2G5ULI2"/>
<dbReference type="Proteomes" id="UP000230233">
    <property type="component" value="Chromosome III"/>
</dbReference>
<keyword evidence="3" id="KW-1133">Transmembrane helix</keyword>
<dbReference type="InterPro" id="IPR012919">
    <property type="entry name" value="SUN_dom"/>
</dbReference>
<proteinExistence type="predicted"/>
<feature type="domain" description="SUN" evidence="5">
    <location>
        <begin position="41"/>
        <end position="198"/>
    </location>
</feature>
<evidence type="ECO:0000259" key="5">
    <source>
        <dbReference type="PROSITE" id="PS51469"/>
    </source>
</evidence>
<keyword evidence="2" id="KW-0812">Transmembrane</keyword>